<dbReference type="InterPro" id="IPR002346">
    <property type="entry name" value="Mopterin_DH_FAD-bd"/>
</dbReference>
<dbReference type="InterPro" id="IPR016167">
    <property type="entry name" value="FAD-bd_PCMH_sub1"/>
</dbReference>
<dbReference type="PANTHER" id="PTHR42659:SF2">
    <property type="entry name" value="XANTHINE DEHYDROGENASE SUBUNIT C-RELATED"/>
    <property type="match status" value="1"/>
</dbReference>
<feature type="domain" description="FAD-binding PCMH-type" evidence="4">
    <location>
        <begin position="2"/>
        <end position="179"/>
    </location>
</feature>
<organism evidence="5 6">
    <name type="scientific">Nonomuraea ferruginea</name>
    <dbReference type="NCBI Taxonomy" id="46174"/>
    <lineage>
        <taxon>Bacteria</taxon>
        <taxon>Bacillati</taxon>
        <taxon>Actinomycetota</taxon>
        <taxon>Actinomycetes</taxon>
        <taxon>Streptosporangiales</taxon>
        <taxon>Streptosporangiaceae</taxon>
        <taxon>Nonomuraea</taxon>
    </lineage>
</organism>
<dbReference type="EMBL" id="JAPNUD010000033">
    <property type="protein sequence ID" value="MDA0641984.1"/>
    <property type="molecule type" value="Genomic_DNA"/>
</dbReference>
<dbReference type="SUPFAM" id="SSF55447">
    <property type="entry name" value="CO dehydrogenase flavoprotein C-terminal domain-like"/>
    <property type="match status" value="1"/>
</dbReference>
<dbReference type="InterPro" id="IPR036318">
    <property type="entry name" value="FAD-bd_PCMH-like_sf"/>
</dbReference>
<dbReference type="Gene3D" id="3.30.465.10">
    <property type="match status" value="1"/>
</dbReference>
<dbReference type="Pfam" id="PF03450">
    <property type="entry name" value="CO_deh_flav_C"/>
    <property type="match status" value="1"/>
</dbReference>
<dbReference type="InterPro" id="IPR005107">
    <property type="entry name" value="CO_DH_flav_C"/>
</dbReference>
<comment type="caution">
    <text evidence="5">The sequence shown here is derived from an EMBL/GenBank/DDBJ whole genome shotgun (WGS) entry which is preliminary data.</text>
</comment>
<dbReference type="InterPro" id="IPR051312">
    <property type="entry name" value="Diverse_Substr_Oxidored"/>
</dbReference>
<dbReference type="Gene3D" id="3.30.43.10">
    <property type="entry name" value="Uridine Diphospho-n-acetylenolpyruvylglucosamine Reductase, domain 2"/>
    <property type="match status" value="1"/>
</dbReference>
<name>A0ABT4SXU5_9ACTN</name>
<evidence type="ECO:0000313" key="5">
    <source>
        <dbReference type="EMBL" id="MDA0641984.1"/>
    </source>
</evidence>
<sequence length="290" mass="30617">MSDVLTTMAYERARSVPEALTLLAEGGEDTRPISGGQSLVPMMNLGLAAPAFLVDVSGIPALRTIGVDGGHLVVGAAVTHAELTTDPLIAEHAPLLAMAAAHIGSQRIRNRGTIGGSVSHGDAAAELPVSCHVLEADYRVESLGRQEWRPAREFSLGYYQTDLRSGELVTAVRIPLRPRHGWGFHEYSRRAGDFALASAAAGVALDGDRIRSAAVAVTGAADRPLRLEAVERRLTGVTVAEAERVMSGLAAALDVADDPYTKGADRARLIEAMAVRAVRDACADARREQA</sequence>
<dbReference type="RefSeq" id="WP_271276652.1">
    <property type="nucleotide sequence ID" value="NZ_BAABFD010000006.1"/>
</dbReference>
<dbReference type="Pfam" id="PF00941">
    <property type="entry name" value="FAD_binding_5"/>
    <property type="match status" value="1"/>
</dbReference>
<proteinExistence type="predicted"/>
<dbReference type="PANTHER" id="PTHR42659">
    <property type="entry name" value="XANTHINE DEHYDROGENASE SUBUNIT C-RELATED"/>
    <property type="match status" value="1"/>
</dbReference>
<dbReference type="SMART" id="SM01092">
    <property type="entry name" value="CO_deh_flav_C"/>
    <property type="match status" value="1"/>
</dbReference>
<reference evidence="5 6" key="1">
    <citation type="submission" date="2022-11" db="EMBL/GenBank/DDBJ databases">
        <title>Nonomuraea corallina sp. nov., a new species of the genus Nonomuraea isolated from sea side sediment in Thai sea.</title>
        <authorList>
            <person name="Ngamcharungchit C."/>
            <person name="Matsumoto A."/>
            <person name="Suriyachadkun C."/>
            <person name="Panbangred W."/>
            <person name="Inahashi Y."/>
            <person name="Intra B."/>
        </authorList>
    </citation>
    <scope>NUCLEOTIDE SEQUENCE [LARGE SCALE GENOMIC DNA]</scope>
    <source>
        <strain evidence="5 6">DSM 43553</strain>
    </source>
</reference>
<evidence type="ECO:0000256" key="3">
    <source>
        <dbReference type="ARBA" id="ARBA00023002"/>
    </source>
</evidence>
<dbReference type="InterPro" id="IPR016169">
    <property type="entry name" value="FAD-bd_PCMH_sub2"/>
</dbReference>
<dbReference type="Proteomes" id="UP001212498">
    <property type="component" value="Unassembled WGS sequence"/>
</dbReference>
<dbReference type="Gene3D" id="3.30.390.50">
    <property type="entry name" value="CO dehydrogenase flavoprotein, C-terminal domain"/>
    <property type="match status" value="1"/>
</dbReference>
<accession>A0ABT4SXU5</accession>
<keyword evidence="2" id="KW-0274">FAD</keyword>
<dbReference type="InterPro" id="IPR036683">
    <property type="entry name" value="CO_DH_flav_C_dom_sf"/>
</dbReference>
<evidence type="ECO:0000313" key="6">
    <source>
        <dbReference type="Proteomes" id="UP001212498"/>
    </source>
</evidence>
<keyword evidence="1" id="KW-0285">Flavoprotein</keyword>
<gene>
    <name evidence="5" type="ORF">OUY24_15240</name>
</gene>
<evidence type="ECO:0000256" key="1">
    <source>
        <dbReference type="ARBA" id="ARBA00022630"/>
    </source>
</evidence>
<keyword evidence="6" id="KW-1185">Reference proteome</keyword>
<evidence type="ECO:0000256" key="2">
    <source>
        <dbReference type="ARBA" id="ARBA00022827"/>
    </source>
</evidence>
<dbReference type="InterPro" id="IPR016166">
    <property type="entry name" value="FAD-bd_PCMH"/>
</dbReference>
<keyword evidence="3" id="KW-0560">Oxidoreductase</keyword>
<protein>
    <submittedName>
        <fullName evidence="5">Xanthine dehydrogenase family protein subunit M</fullName>
    </submittedName>
</protein>
<dbReference type="SUPFAM" id="SSF56176">
    <property type="entry name" value="FAD-binding/transporter-associated domain-like"/>
    <property type="match status" value="1"/>
</dbReference>
<evidence type="ECO:0000259" key="4">
    <source>
        <dbReference type="PROSITE" id="PS51387"/>
    </source>
</evidence>
<dbReference type="PROSITE" id="PS51387">
    <property type="entry name" value="FAD_PCMH"/>
    <property type="match status" value="1"/>
</dbReference>